<dbReference type="EMBL" id="CP093442">
    <property type="protein sequence ID" value="UOF02006.1"/>
    <property type="molecule type" value="Genomic_DNA"/>
</dbReference>
<keyword evidence="4" id="KW-1185">Reference proteome</keyword>
<dbReference type="RefSeq" id="WP_243538624.1">
    <property type="nucleotide sequence ID" value="NZ_CP093442.1"/>
</dbReference>
<evidence type="ECO:0000256" key="1">
    <source>
        <dbReference type="SAM" id="Coils"/>
    </source>
</evidence>
<evidence type="ECO:0000313" key="3">
    <source>
        <dbReference type="EMBL" id="UOF02006.1"/>
    </source>
</evidence>
<keyword evidence="1" id="KW-0175">Coiled coil</keyword>
<feature type="compositionally biased region" description="Polar residues" evidence="2">
    <location>
        <begin position="396"/>
        <end position="413"/>
    </location>
</feature>
<evidence type="ECO:0000256" key="2">
    <source>
        <dbReference type="SAM" id="MobiDB-lite"/>
    </source>
</evidence>
<feature type="region of interest" description="Disordered" evidence="2">
    <location>
        <begin position="390"/>
        <end position="413"/>
    </location>
</feature>
<organism evidence="3 4">
    <name type="scientific">Bdellovibrio reynosensis</name>
    <dbReference type="NCBI Taxonomy" id="2835041"/>
    <lineage>
        <taxon>Bacteria</taxon>
        <taxon>Pseudomonadati</taxon>
        <taxon>Bdellovibrionota</taxon>
        <taxon>Bdellovibrionia</taxon>
        <taxon>Bdellovibrionales</taxon>
        <taxon>Pseudobdellovibrionaceae</taxon>
        <taxon>Bdellovibrio</taxon>
    </lineage>
</organism>
<accession>A0ABY4CE29</accession>
<protein>
    <submittedName>
        <fullName evidence="3">Uncharacterized protein</fullName>
    </submittedName>
</protein>
<dbReference type="Proteomes" id="UP000830116">
    <property type="component" value="Chromosome"/>
</dbReference>
<sequence length="1080" mass="120792">MGQEILKKLYAGSFAVIVILTFVGCDQKLHSGKMLDLESAQAAIVAASSNQLPYLSDKEKDLSTNSSYRSIHTAVKKYDGSFNCIPDQNNECPQSIELRNILYSGQVVIVDANKSPWNVLHSARDLKNLKIEADKIIVRTRVHFPSTHLRLIADEIIFEENGKIDLTPIALGEGHSSKEAIDGAAGSNVFLHTKSFKVLGAQNARIIIRGGQGQNARKGTGQTQEEINKFGRLRAKSIVPITDAAVPKQFLSHASSIIFSAEHRTLGRDLCKYTGPKNDPILSCKTLIDIVKALGLEGVTPDDGKDATAGGLPGAGGAGGNLFLSAESKNIPNIYFDLTVGNNGLGDPERFGSLAGTPNPYYKISWRKVPTHRDDFKEDVPELNGPYYKKDGASVLSPSQPDHQNQGGRVRSEQSPSFYFSRIYFELNLARIKEAYLKNNFEEAAVLLKAFKEKLKNAENHPDYLTVKLSAQKINNSLLAQKDYFGRGLNDVPKFTFSFNAALYKAEVDRAIRSYYLASIFKKSLKTKEEKEAAAKSAMEAVEANLATTLKEISHAQQKFTNLSSNLDLAQKKEAYLAAYLENINKQIEEKAKQNVISRQRADQFKNFLKSAAAIAKVIPYAQPALGVTAGLLETVWSGPDAMTLEGFVAHYEEIRGHLDGFENKAKFNESKADWIKFKDKFDHSKLDGLTIEEKFDHYSRLQKDLYDTAKKIEKADIPLKQPQFPQSEIEQEIAKLRVSDPVLAPMFNQLTSLLEDLMQTKLQIQKDHVEYSNLVEKLFTHTNDLVKASGLISKKYLDGEWNFDGTLPRFAENAARDAEERLIYLFSELTRSYKYLTLQEYQSKQADSLKALREKLQVELDKTDTEVAIALLKDFYFAQIQSLIGELTTNLLKSNHGITLATTAPLTLNSEQLAVLNHYGYVDILLPESKYQYYKNVRIFDVDVLEHEVEFSKVEDGVSIRPTLFMDFQLAEKGTINDGSQIHTFYYPRNVNLFRWDFQFKSTRNGSVEMSKSKLSDETKGILGNLITDGSVVSKASVFSSHAGVTTVRIRISNDLEVADRSAVKVKYLRASLSYSYTQ</sequence>
<reference evidence="3" key="1">
    <citation type="submission" date="2022-03" db="EMBL/GenBank/DDBJ databases">
        <title>Genome Identification and Characterization of new species Bdellovibrio reynosense LBG001 sp. nov. from a Mexico soil sample.</title>
        <authorList>
            <person name="Camilli A."/>
            <person name="Ajao Y."/>
            <person name="Guo X."/>
        </authorList>
    </citation>
    <scope>NUCLEOTIDE SEQUENCE</scope>
    <source>
        <strain evidence="3">LBG001</strain>
    </source>
</reference>
<evidence type="ECO:0000313" key="4">
    <source>
        <dbReference type="Proteomes" id="UP000830116"/>
    </source>
</evidence>
<proteinExistence type="predicted"/>
<feature type="coiled-coil region" evidence="1">
    <location>
        <begin position="525"/>
        <end position="573"/>
    </location>
</feature>
<name>A0ABY4CE29_9BACT</name>
<gene>
    <name evidence="3" type="ORF">MNR06_03440</name>
</gene>
<dbReference type="PROSITE" id="PS51257">
    <property type="entry name" value="PROKAR_LIPOPROTEIN"/>
    <property type="match status" value="1"/>
</dbReference>